<dbReference type="EMBL" id="DAKRPA010000062">
    <property type="protein sequence ID" value="DBA00519.1"/>
    <property type="molecule type" value="Genomic_DNA"/>
</dbReference>
<dbReference type="PANTHER" id="PTHR48471">
    <property type="entry name" value="DDE TNP4 DOMAIN-CONTAINING PROTEIN"/>
    <property type="match status" value="1"/>
</dbReference>
<dbReference type="PANTHER" id="PTHR48471:SF1">
    <property type="entry name" value="DDE TNP4 DOMAIN-CONTAINING PROTEIN"/>
    <property type="match status" value="1"/>
</dbReference>
<reference evidence="6" key="2">
    <citation type="journal article" date="2023" name="Microbiol Resour">
        <title>Decontamination and Annotation of the Draft Genome Sequence of the Oomycete Lagenidium giganteum ARSEF 373.</title>
        <authorList>
            <person name="Morgan W.R."/>
            <person name="Tartar A."/>
        </authorList>
    </citation>
    <scope>NUCLEOTIDE SEQUENCE</scope>
    <source>
        <strain evidence="6">ARSEF 373</strain>
    </source>
</reference>
<reference evidence="6" key="1">
    <citation type="submission" date="2022-11" db="EMBL/GenBank/DDBJ databases">
        <authorList>
            <person name="Morgan W.R."/>
            <person name="Tartar A."/>
        </authorList>
    </citation>
    <scope>NUCLEOTIDE SEQUENCE</scope>
    <source>
        <strain evidence="6">ARSEF 373</strain>
    </source>
</reference>
<evidence type="ECO:0000256" key="3">
    <source>
        <dbReference type="SAM" id="Phobius"/>
    </source>
</evidence>
<keyword evidence="7" id="KW-1185">Reference proteome</keyword>
<evidence type="ECO:0000256" key="1">
    <source>
        <dbReference type="ARBA" id="ARBA00001968"/>
    </source>
</evidence>
<protein>
    <recommendedName>
        <fullName evidence="5">DDE Tnp4 domain-containing protein</fullName>
    </recommendedName>
</protein>
<evidence type="ECO:0000256" key="4">
    <source>
        <dbReference type="SAM" id="SignalP"/>
    </source>
</evidence>
<dbReference type="Pfam" id="PF13359">
    <property type="entry name" value="DDE_Tnp_4"/>
    <property type="match status" value="1"/>
</dbReference>
<organism evidence="6 7">
    <name type="scientific">Lagenidium giganteum</name>
    <dbReference type="NCBI Taxonomy" id="4803"/>
    <lineage>
        <taxon>Eukaryota</taxon>
        <taxon>Sar</taxon>
        <taxon>Stramenopiles</taxon>
        <taxon>Oomycota</taxon>
        <taxon>Peronosporomycetes</taxon>
        <taxon>Pythiales</taxon>
        <taxon>Pythiaceae</taxon>
    </lineage>
</organism>
<feature type="chain" id="PRO_5043730019" description="DDE Tnp4 domain-containing protein" evidence="4">
    <location>
        <begin position="23"/>
        <end position="288"/>
    </location>
</feature>
<feature type="domain" description="DDE Tnp4" evidence="5">
    <location>
        <begin position="109"/>
        <end position="195"/>
    </location>
</feature>
<comment type="cofactor">
    <cofactor evidence="1">
        <name>a divalent metal cation</name>
        <dbReference type="ChEBI" id="CHEBI:60240"/>
    </cofactor>
</comment>
<dbReference type="AlphaFoldDB" id="A0AAV2Z385"/>
<evidence type="ECO:0000313" key="6">
    <source>
        <dbReference type="EMBL" id="DBA00519.1"/>
    </source>
</evidence>
<dbReference type="GO" id="GO:0046872">
    <property type="term" value="F:metal ion binding"/>
    <property type="evidence" value="ECO:0007669"/>
    <property type="project" value="UniProtKB-KW"/>
</dbReference>
<dbReference type="InterPro" id="IPR027806">
    <property type="entry name" value="HARBI1_dom"/>
</dbReference>
<sequence length="288" mass="31185">MKPKQRKRRAALCAVTLLLASARDRHYLTRSSLDTPSASAWTALTNSKCDQSLINVTGLSRASFNAHLTELCSGNDYVAVARAAADVVSLGGAKGATYPYNLGFRDEKNFQVQEPSSSDLQNAYYNGWLHSVLVTGTLCFDADGTIVWAKHNCPGSWNDGDISLEFCHSLLDVTKCPNQALGVVSDSVFPCSKSLCGITLSSSDPHLGKRLCGLFNHWHHCFFDTGNTLPLVTCYCGQVKFCNGCYTFGLTSSDVRASCDALFLVGFFTVILPLTLSTAFARLPQLVA</sequence>
<keyword evidence="3" id="KW-1133">Transmembrane helix</keyword>
<proteinExistence type="predicted"/>
<dbReference type="Proteomes" id="UP001146120">
    <property type="component" value="Unassembled WGS sequence"/>
</dbReference>
<name>A0AAV2Z385_9STRA</name>
<comment type="caution">
    <text evidence="6">The sequence shown here is derived from an EMBL/GenBank/DDBJ whole genome shotgun (WGS) entry which is preliminary data.</text>
</comment>
<keyword evidence="3" id="KW-0812">Transmembrane</keyword>
<feature type="transmembrane region" description="Helical" evidence="3">
    <location>
        <begin position="261"/>
        <end position="283"/>
    </location>
</feature>
<evidence type="ECO:0000256" key="2">
    <source>
        <dbReference type="ARBA" id="ARBA00022723"/>
    </source>
</evidence>
<accession>A0AAV2Z385</accession>
<feature type="signal peptide" evidence="4">
    <location>
        <begin position="1"/>
        <end position="22"/>
    </location>
</feature>
<keyword evidence="4" id="KW-0732">Signal</keyword>
<keyword evidence="3" id="KW-0472">Membrane</keyword>
<keyword evidence="2" id="KW-0479">Metal-binding</keyword>
<gene>
    <name evidence="6" type="ORF">N0F65_006423</name>
</gene>
<evidence type="ECO:0000313" key="7">
    <source>
        <dbReference type="Proteomes" id="UP001146120"/>
    </source>
</evidence>
<evidence type="ECO:0000259" key="5">
    <source>
        <dbReference type="Pfam" id="PF13359"/>
    </source>
</evidence>